<organism evidence="2">
    <name type="scientific">marine metagenome</name>
    <dbReference type="NCBI Taxonomy" id="408172"/>
    <lineage>
        <taxon>unclassified sequences</taxon>
        <taxon>metagenomes</taxon>
        <taxon>ecological metagenomes</taxon>
    </lineage>
</organism>
<feature type="compositionally biased region" description="Acidic residues" evidence="1">
    <location>
        <begin position="250"/>
        <end position="259"/>
    </location>
</feature>
<protein>
    <submittedName>
        <fullName evidence="2">Uncharacterized protein</fullName>
    </submittedName>
</protein>
<evidence type="ECO:0000313" key="2">
    <source>
        <dbReference type="EMBL" id="SUZ71354.1"/>
    </source>
</evidence>
<dbReference type="EMBL" id="UINC01001118">
    <property type="protein sequence ID" value="SUZ71354.1"/>
    <property type="molecule type" value="Genomic_DNA"/>
</dbReference>
<feature type="region of interest" description="Disordered" evidence="1">
    <location>
        <begin position="218"/>
        <end position="259"/>
    </location>
</feature>
<accession>A0A381PXJ4</accession>
<gene>
    <name evidence="2" type="ORF">METZ01_LOCUS24208</name>
</gene>
<dbReference type="AlphaFoldDB" id="A0A381PXJ4"/>
<sequence>MSKFIDRLEEIIEGAPARMGFGPARAEKTPGLALIVQVSGSHKTGTATATEVSPDGIIISGLRGPAQAAELKDALSDTIWGIRTDSLSADDAKAYEKEGSGVLAFQLKGTSMGAVSSEDSAKVLCIETDTDIEYLRDINSLPVDAVLFPLSGASSSWTLDDLAKVARISGRLGKFLLTEITEPPTAEDLKVLRTAGINGLVLDVSAGKEVLESLKKSLMDMPKPGSEKSGGRSNAILPGVAYSSQREEAAPDPDEDDDE</sequence>
<reference evidence="2" key="1">
    <citation type="submission" date="2018-05" db="EMBL/GenBank/DDBJ databases">
        <authorList>
            <person name="Lanie J.A."/>
            <person name="Ng W.-L."/>
            <person name="Kazmierczak K.M."/>
            <person name="Andrzejewski T.M."/>
            <person name="Davidsen T.M."/>
            <person name="Wayne K.J."/>
            <person name="Tettelin H."/>
            <person name="Glass J.I."/>
            <person name="Rusch D."/>
            <person name="Podicherti R."/>
            <person name="Tsui H.-C.T."/>
            <person name="Winkler M.E."/>
        </authorList>
    </citation>
    <scope>NUCLEOTIDE SEQUENCE</scope>
</reference>
<evidence type="ECO:0000256" key="1">
    <source>
        <dbReference type="SAM" id="MobiDB-lite"/>
    </source>
</evidence>
<name>A0A381PXJ4_9ZZZZ</name>
<proteinExistence type="predicted"/>